<keyword evidence="3" id="KW-1185">Reference proteome</keyword>
<dbReference type="Pfam" id="PF05725">
    <property type="entry name" value="FNIP"/>
    <property type="match status" value="2"/>
</dbReference>
<evidence type="ECO:0000313" key="2">
    <source>
        <dbReference type="EMBL" id="KAF2075528.1"/>
    </source>
</evidence>
<reference evidence="2" key="1">
    <citation type="submission" date="2020-01" db="EMBL/GenBank/DDBJ databases">
        <title>Development of genomics and gene disruption for Polysphondylium violaceum indicates a role for the polyketide synthase stlB in stalk morphogenesis.</title>
        <authorList>
            <person name="Narita B."/>
            <person name="Kawabe Y."/>
            <person name="Kin K."/>
            <person name="Saito T."/>
            <person name="Gibbs R."/>
            <person name="Kuspa A."/>
            <person name="Muzny D."/>
            <person name="Queller D."/>
            <person name="Richards S."/>
            <person name="Strassman J."/>
            <person name="Sucgang R."/>
            <person name="Worley K."/>
            <person name="Schaap P."/>
        </authorList>
    </citation>
    <scope>NUCLEOTIDE SEQUENCE</scope>
    <source>
        <strain evidence="2">QSvi11</strain>
    </source>
</reference>
<accession>A0A8J4PV72</accession>
<dbReference type="Proteomes" id="UP000695562">
    <property type="component" value="Unassembled WGS sequence"/>
</dbReference>
<evidence type="ECO:0000313" key="3">
    <source>
        <dbReference type="Proteomes" id="UP000695562"/>
    </source>
</evidence>
<proteinExistence type="predicted"/>
<protein>
    <recommendedName>
        <fullName evidence="4">FNIP repeat-containing protein</fullName>
    </recommendedName>
</protein>
<dbReference type="OrthoDB" id="444581at2759"/>
<comment type="caution">
    <text evidence="2">The sequence shown here is derived from an EMBL/GenBank/DDBJ whole genome shotgun (WGS) entry which is preliminary data.</text>
</comment>
<dbReference type="InterPro" id="IPR008615">
    <property type="entry name" value="FNIP"/>
</dbReference>
<dbReference type="PANTHER" id="PTHR32134">
    <property type="entry name" value="FNIP REPEAT-CONTAINING PROTEIN"/>
    <property type="match status" value="1"/>
</dbReference>
<dbReference type="PANTHER" id="PTHR32134:SF92">
    <property type="entry name" value="FNIP REPEAT-CONTAINING PROTEIN"/>
    <property type="match status" value="1"/>
</dbReference>
<dbReference type="EMBL" id="AJWJ01000096">
    <property type="protein sequence ID" value="KAF2075528.1"/>
    <property type="molecule type" value="Genomic_DNA"/>
</dbReference>
<sequence length="496" mass="57161">MTISTTNTHRFYSLWRNRYIRDCIRNNVCRDTLIYATIEYLNNNHRYLSLFSYNDKVEYNIIIHFKIKNRDDVIGYVNNKHRDLIDRISIANGVEVAIDNDQQQQQASKVDRFDCNLFHQGLRSLSFYNQHIVGSGKLPDSIRELTIESRLRNNINNPLVDMILSELPPKLELLYLPSGLNINVPTCRLPDTLNEFSFRATHENLKPFIVPQNKVFDCTIDIKTDKDIQWLVQHTWVQQAAFWTKYDATRVLPSHLTSIKIDFLDGRLEKGILPSSLTSLYIFDYNEPLEVGVLPPGLLELDLPDYDHPLEQGHLPDSLTELGLGHYNQPLEPFVLPNNLTRLTMDSFNQECFQANTLPRSLSYLQFWSFKGSFEHVGPLDNPVFNGYKPHLIVDSLHESVATLLQNVTTFKISTNQIGSNVYLKGTAIQDLGFVYMSDRYNLYPGFLPSALQKLDIIGLDIKMDNLIPQSCVYLKTDIVDLNTKLIPLSVKIEKY</sequence>
<organism evidence="2 3">
    <name type="scientific">Polysphondylium violaceum</name>
    <dbReference type="NCBI Taxonomy" id="133409"/>
    <lineage>
        <taxon>Eukaryota</taxon>
        <taxon>Amoebozoa</taxon>
        <taxon>Evosea</taxon>
        <taxon>Eumycetozoa</taxon>
        <taxon>Dictyostelia</taxon>
        <taxon>Dictyosteliales</taxon>
        <taxon>Dictyosteliaceae</taxon>
        <taxon>Polysphondylium</taxon>
    </lineage>
</organism>
<dbReference type="InterPro" id="IPR051251">
    <property type="entry name" value="STK_FNIP-Repeat"/>
</dbReference>
<gene>
    <name evidence="2" type="ORF">CYY_003169</name>
</gene>
<dbReference type="AlphaFoldDB" id="A0A8J4PV72"/>
<keyword evidence="1" id="KW-0677">Repeat</keyword>
<name>A0A8J4PV72_9MYCE</name>
<evidence type="ECO:0000256" key="1">
    <source>
        <dbReference type="ARBA" id="ARBA00022737"/>
    </source>
</evidence>
<evidence type="ECO:0008006" key="4">
    <source>
        <dbReference type="Google" id="ProtNLM"/>
    </source>
</evidence>